<reference evidence="1 2" key="1">
    <citation type="submission" date="2013-03" db="EMBL/GenBank/DDBJ databases">
        <title>The Genome Sequence of Enterococcus durans ATCC_6056 (Illumina only assembly).</title>
        <authorList>
            <consortium name="The Broad Institute Genomics Platform"/>
            <consortium name="The Broad Institute Genome Sequencing Center for Infectious Disease"/>
            <person name="Earl A."/>
            <person name="Russ C."/>
            <person name="Gilmore M."/>
            <person name="Surin D."/>
            <person name="Walker B."/>
            <person name="Young S."/>
            <person name="Zeng Q."/>
            <person name="Gargeya S."/>
            <person name="Fitzgerald M."/>
            <person name="Haas B."/>
            <person name="Abouelleil A."/>
            <person name="Allen A.W."/>
            <person name="Alvarado L."/>
            <person name="Arachchi H.M."/>
            <person name="Berlin A.M."/>
            <person name="Chapman S.B."/>
            <person name="Gainer-Dewar J."/>
            <person name="Goldberg J."/>
            <person name="Griggs A."/>
            <person name="Gujja S."/>
            <person name="Hansen M."/>
            <person name="Howarth C."/>
            <person name="Imamovic A."/>
            <person name="Ireland A."/>
            <person name="Larimer J."/>
            <person name="McCowan C."/>
            <person name="Murphy C."/>
            <person name="Pearson M."/>
            <person name="Poon T.W."/>
            <person name="Priest M."/>
            <person name="Roberts A."/>
            <person name="Saif S."/>
            <person name="Shea T."/>
            <person name="Sisk P."/>
            <person name="Sykes S."/>
            <person name="Wortman J."/>
            <person name="Nusbaum C."/>
            <person name="Birren B."/>
        </authorList>
    </citation>
    <scope>NUCLEOTIDE SEQUENCE [LARGE SCALE GENOMIC DNA]</scope>
    <source>
        <strain evidence="1 2">ATCC 6056</strain>
    </source>
</reference>
<name>A0ABN0KQR3_9ENTE</name>
<evidence type="ECO:0000313" key="1">
    <source>
        <dbReference type="EMBL" id="EOT34757.1"/>
    </source>
</evidence>
<protein>
    <submittedName>
        <fullName evidence="1">Uncharacterized protein</fullName>
    </submittedName>
</protein>
<organism evidence="1 2">
    <name type="scientific">Enterococcus durans ATCC 6056</name>
    <dbReference type="NCBI Taxonomy" id="1140001"/>
    <lineage>
        <taxon>Bacteria</taxon>
        <taxon>Bacillati</taxon>
        <taxon>Bacillota</taxon>
        <taxon>Bacilli</taxon>
        <taxon>Lactobacillales</taxon>
        <taxon>Enterococcaceae</taxon>
        <taxon>Enterococcus</taxon>
    </lineage>
</organism>
<proteinExistence type="predicted"/>
<dbReference type="Proteomes" id="UP000014210">
    <property type="component" value="Unassembled WGS sequence"/>
</dbReference>
<sequence>MYNFCSGCSTLSDSTKSVGAEATPRNKPKFSELNTSVPILLQILF</sequence>
<gene>
    <name evidence="1" type="ORF">OMS_00867</name>
</gene>
<dbReference type="EMBL" id="AHYU01000019">
    <property type="protein sequence ID" value="EOT34757.1"/>
    <property type="molecule type" value="Genomic_DNA"/>
</dbReference>
<evidence type="ECO:0000313" key="2">
    <source>
        <dbReference type="Proteomes" id="UP000014210"/>
    </source>
</evidence>
<comment type="caution">
    <text evidence="1">The sequence shown here is derived from an EMBL/GenBank/DDBJ whole genome shotgun (WGS) entry which is preliminary data.</text>
</comment>
<keyword evidence="2" id="KW-1185">Reference proteome</keyword>
<accession>A0ABN0KQR3</accession>